<comment type="similarity">
    <text evidence="1">Belongs to the 'GDSL' lipolytic enzyme family.</text>
</comment>
<dbReference type="InterPro" id="IPR037459">
    <property type="entry name" value="RhgT-like"/>
</dbReference>
<evidence type="ECO:0000313" key="5">
    <source>
        <dbReference type="EMBL" id="KAL0569501.1"/>
    </source>
</evidence>
<name>A0ABR3F2Q9_9AGAR</name>
<dbReference type="PANTHER" id="PTHR43695:SF1">
    <property type="entry name" value="RHAMNOGALACTURONAN ACETYLESTERASE"/>
    <property type="match status" value="1"/>
</dbReference>
<dbReference type="Pfam" id="PF13472">
    <property type="entry name" value="Lipase_GDSL_2"/>
    <property type="match status" value="1"/>
</dbReference>
<evidence type="ECO:0000256" key="2">
    <source>
        <dbReference type="ARBA" id="ARBA00022801"/>
    </source>
</evidence>
<organism evidence="5 6">
    <name type="scientific">Marasmius crinis-equi</name>
    <dbReference type="NCBI Taxonomy" id="585013"/>
    <lineage>
        <taxon>Eukaryota</taxon>
        <taxon>Fungi</taxon>
        <taxon>Dikarya</taxon>
        <taxon>Basidiomycota</taxon>
        <taxon>Agaricomycotina</taxon>
        <taxon>Agaricomycetes</taxon>
        <taxon>Agaricomycetidae</taxon>
        <taxon>Agaricales</taxon>
        <taxon>Marasmiineae</taxon>
        <taxon>Marasmiaceae</taxon>
        <taxon>Marasmius</taxon>
    </lineage>
</organism>
<evidence type="ECO:0000313" key="6">
    <source>
        <dbReference type="Proteomes" id="UP001465976"/>
    </source>
</evidence>
<feature type="chain" id="PRO_5046145420" description="SGNH hydrolase-type esterase domain-containing protein" evidence="3">
    <location>
        <begin position="20"/>
        <end position="254"/>
    </location>
</feature>
<proteinExistence type="inferred from homology"/>
<dbReference type="PANTHER" id="PTHR43695">
    <property type="entry name" value="PUTATIVE (AFU_ORTHOLOGUE AFUA_2G17250)-RELATED"/>
    <property type="match status" value="1"/>
</dbReference>
<dbReference type="Proteomes" id="UP001465976">
    <property type="component" value="Unassembled WGS sequence"/>
</dbReference>
<dbReference type="InterPro" id="IPR036514">
    <property type="entry name" value="SGNH_hydro_sf"/>
</dbReference>
<reference evidence="5 6" key="1">
    <citation type="submission" date="2024-02" db="EMBL/GenBank/DDBJ databases">
        <title>A draft genome for the cacao thread blight pathogen Marasmius crinis-equi.</title>
        <authorList>
            <person name="Cohen S.P."/>
            <person name="Baruah I.K."/>
            <person name="Amoako-Attah I."/>
            <person name="Bukari Y."/>
            <person name="Meinhardt L.W."/>
            <person name="Bailey B.A."/>
        </authorList>
    </citation>
    <scope>NUCLEOTIDE SEQUENCE [LARGE SCALE GENOMIC DNA]</scope>
    <source>
        <strain evidence="5 6">GH-76</strain>
    </source>
</reference>
<comment type="caution">
    <text evidence="5">The sequence shown here is derived from an EMBL/GenBank/DDBJ whole genome shotgun (WGS) entry which is preliminary data.</text>
</comment>
<dbReference type="EMBL" id="JBAHYK010001105">
    <property type="protein sequence ID" value="KAL0569501.1"/>
    <property type="molecule type" value="Genomic_DNA"/>
</dbReference>
<keyword evidence="2" id="KW-0378">Hydrolase</keyword>
<evidence type="ECO:0000256" key="3">
    <source>
        <dbReference type="SAM" id="SignalP"/>
    </source>
</evidence>
<sequence length="254" mass="26329">MFFSTLAISVLSAVASVNSQTLYLAGDSTMAASTSNIQGWGTAIGQYLSIPVVNDAVGGESARSYTANGRFNTIINSVKSGDYVVIEFGHNDVSAGAVDNGKQDAVGDGYDITANVTTSTGSTILIHSFAWYIENAITSIQAKGGIPIISSLTPHAPTAGGQVGFDGGRFQTYAQSIGTRKNIVYIDHYSYTAQAFNALGSATVLTYFPNDALHFNAAGAKVVAQAFVRGLLCSSSALKSKVNSAGQSVPNGCR</sequence>
<dbReference type="InterPro" id="IPR013830">
    <property type="entry name" value="SGNH_hydro"/>
</dbReference>
<protein>
    <recommendedName>
        <fullName evidence="4">SGNH hydrolase-type esterase domain-containing protein</fullName>
    </recommendedName>
</protein>
<accession>A0ABR3F2Q9</accession>
<gene>
    <name evidence="5" type="ORF">V5O48_012469</name>
</gene>
<dbReference type="Gene3D" id="3.40.50.1110">
    <property type="entry name" value="SGNH hydrolase"/>
    <property type="match status" value="1"/>
</dbReference>
<keyword evidence="6" id="KW-1185">Reference proteome</keyword>
<dbReference type="SUPFAM" id="SSF52266">
    <property type="entry name" value="SGNH hydrolase"/>
    <property type="match status" value="1"/>
</dbReference>
<keyword evidence="3" id="KW-0732">Signal</keyword>
<feature type="domain" description="SGNH hydrolase-type esterase" evidence="4">
    <location>
        <begin position="26"/>
        <end position="221"/>
    </location>
</feature>
<feature type="signal peptide" evidence="3">
    <location>
        <begin position="1"/>
        <end position="19"/>
    </location>
</feature>
<evidence type="ECO:0000259" key="4">
    <source>
        <dbReference type="Pfam" id="PF13472"/>
    </source>
</evidence>
<evidence type="ECO:0000256" key="1">
    <source>
        <dbReference type="ARBA" id="ARBA00008668"/>
    </source>
</evidence>